<protein>
    <submittedName>
        <fullName evidence="1">Guanine nucleotide binding protein, alpha subunit</fullName>
    </submittedName>
</protein>
<reference evidence="1" key="1">
    <citation type="submission" date="2021-02" db="EMBL/GenBank/DDBJ databases">
        <authorList>
            <consortium name="DOE Joint Genome Institute"/>
            <person name="Ahrendt S."/>
            <person name="Looney B.P."/>
            <person name="Miyauchi S."/>
            <person name="Morin E."/>
            <person name="Drula E."/>
            <person name="Courty P.E."/>
            <person name="Chicoki N."/>
            <person name="Fauchery L."/>
            <person name="Kohler A."/>
            <person name="Kuo A."/>
            <person name="Labutti K."/>
            <person name="Pangilinan J."/>
            <person name="Lipzen A."/>
            <person name="Riley R."/>
            <person name="Andreopoulos W."/>
            <person name="He G."/>
            <person name="Johnson J."/>
            <person name="Barry K.W."/>
            <person name="Grigoriev I.V."/>
            <person name="Nagy L."/>
            <person name="Hibbett D."/>
            <person name="Henrissat B."/>
            <person name="Matheny P.B."/>
            <person name="Labbe J."/>
            <person name="Martin F."/>
        </authorList>
    </citation>
    <scope>NUCLEOTIDE SEQUENCE</scope>
    <source>
        <strain evidence="1">EC-137</strain>
    </source>
</reference>
<gene>
    <name evidence="1" type="ORF">K488DRAFT_71956</name>
</gene>
<accession>A0ACB8QG33</accession>
<organism evidence="1 2">
    <name type="scientific">Vararia minispora EC-137</name>
    <dbReference type="NCBI Taxonomy" id="1314806"/>
    <lineage>
        <taxon>Eukaryota</taxon>
        <taxon>Fungi</taxon>
        <taxon>Dikarya</taxon>
        <taxon>Basidiomycota</taxon>
        <taxon>Agaricomycotina</taxon>
        <taxon>Agaricomycetes</taxon>
        <taxon>Russulales</taxon>
        <taxon>Lachnocladiaceae</taxon>
        <taxon>Vararia</taxon>
    </lineage>
</organism>
<sequence>MGACVSSSSTEVWSDEEVTRVEGPYSSTDKTNKTGFEEARSTISRKAPRPEQVLLLGTGDSGKSTILKQMRLYIHHQPFTRYEIESFRQLILCNVVTGMCTILEAMVTVGLSVSPEKLQYIANVFCANSRGELPPAWLIEPLRALWNDRGVQEVLERGDEVSIPDNLPYFFSRLDALFDPGYDPSVEDILHSHSRTLGLYKTTLDGLTLVDTGGQRPERKKWRHCFGPNVTTIVFVVSLSGYDQSLLEDTTKNQMADAMDLWSVLCAYFKNTYVSMILVFNKNDLFEEKVKRSGIGNFFPDFDGELGDAEAGRAYFKRRFVELAGDFVNRTLDETRPHGQLYVWLQRWLCNTSRFRPTKNPMFRH</sequence>
<reference evidence="1" key="2">
    <citation type="journal article" date="2022" name="New Phytol.">
        <title>Evolutionary transition to the ectomycorrhizal habit in the genomes of a hyperdiverse lineage of mushroom-forming fungi.</title>
        <authorList>
            <person name="Looney B."/>
            <person name="Miyauchi S."/>
            <person name="Morin E."/>
            <person name="Drula E."/>
            <person name="Courty P.E."/>
            <person name="Kohler A."/>
            <person name="Kuo A."/>
            <person name="LaButti K."/>
            <person name="Pangilinan J."/>
            <person name="Lipzen A."/>
            <person name="Riley R."/>
            <person name="Andreopoulos W."/>
            <person name="He G."/>
            <person name="Johnson J."/>
            <person name="Nolan M."/>
            <person name="Tritt A."/>
            <person name="Barry K.W."/>
            <person name="Grigoriev I.V."/>
            <person name="Nagy L.G."/>
            <person name="Hibbett D."/>
            <person name="Henrissat B."/>
            <person name="Matheny P.B."/>
            <person name="Labbe J."/>
            <person name="Martin F.M."/>
        </authorList>
    </citation>
    <scope>NUCLEOTIDE SEQUENCE</scope>
    <source>
        <strain evidence="1">EC-137</strain>
    </source>
</reference>
<comment type="caution">
    <text evidence="1">The sequence shown here is derived from an EMBL/GenBank/DDBJ whole genome shotgun (WGS) entry which is preliminary data.</text>
</comment>
<dbReference type="Proteomes" id="UP000814128">
    <property type="component" value="Unassembled WGS sequence"/>
</dbReference>
<evidence type="ECO:0000313" key="2">
    <source>
        <dbReference type="Proteomes" id="UP000814128"/>
    </source>
</evidence>
<evidence type="ECO:0000313" key="1">
    <source>
        <dbReference type="EMBL" id="KAI0030759.1"/>
    </source>
</evidence>
<proteinExistence type="predicted"/>
<name>A0ACB8QG33_9AGAM</name>
<dbReference type="EMBL" id="MU273607">
    <property type="protein sequence ID" value="KAI0030759.1"/>
    <property type="molecule type" value="Genomic_DNA"/>
</dbReference>
<keyword evidence="2" id="KW-1185">Reference proteome</keyword>